<dbReference type="SMART" id="SM00472">
    <property type="entry name" value="MIR"/>
    <property type="match status" value="3"/>
</dbReference>
<evidence type="ECO:0000256" key="6">
    <source>
        <dbReference type="ARBA" id="ARBA00022679"/>
    </source>
</evidence>
<evidence type="ECO:0000259" key="16">
    <source>
        <dbReference type="PROSITE" id="PS50919"/>
    </source>
</evidence>
<evidence type="ECO:0000313" key="17">
    <source>
        <dbReference type="EMBL" id="KAJ2002065.1"/>
    </source>
</evidence>
<keyword evidence="7 14" id="KW-0812">Transmembrane</keyword>
<feature type="domain" description="MIR" evidence="16">
    <location>
        <begin position="402"/>
        <end position="459"/>
    </location>
</feature>
<evidence type="ECO:0000256" key="5">
    <source>
        <dbReference type="ARBA" id="ARBA00022676"/>
    </source>
</evidence>
<evidence type="ECO:0000256" key="12">
    <source>
        <dbReference type="ARBA" id="ARBA00045085"/>
    </source>
</evidence>
<dbReference type="PANTHER" id="PTHR10050">
    <property type="entry name" value="DOLICHYL-PHOSPHATE-MANNOSE--PROTEIN MANNOSYLTRANSFERASE"/>
    <property type="match status" value="1"/>
</dbReference>
<feature type="transmembrane region" description="Helical" evidence="14">
    <location>
        <begin position="233"/>
        <end position="263"/>
    </location>
</feature>
<evidence type="ECO:0000256" key="13">
    <source>
        <dbReference type="ARBA" id="ARBA00045102"/>
    </source>
</evidence>
<dbReference type="EMBL" id="JANBQF010000338">
    <property type="protein sequence ID" value="KAJ2002065.1"/>
    <property type="molecule type" value="Genomic_DNA"/>
</dbReference>
<dbReference type="InterPro" id="IPR027005">
    <property type="entry name" value="PMT-like"/>
</dbReference>
<feature type="transmembrane region" description="Helical" evidence="14">
    <location>
        <begin position="178"/>
        <end position="198"/>
    </location>
</feature>
<sequence>MTSTGNTSKGGGAQTDQHQSSDDDKPSAAQKRHKDFVAYPIIREPVATGIPYQLVEWNTSLDGLAMLFLTLVCAFTRLYRIGLRSNVTWDESHFVKFSGFYLNRTFYHDVHPPLAKMLIALADVLAGHNGTFNPDTTKTYPDYYSYRFMRCFTALFGIGLAPLAYLTCLQLNMRRKACMLAGLFVILDNALCVMSRFVLLDEPLLFFTAASLCSISGFQNMRHRAFSPAWWRWLLLTGVSLGLVSSCKWVGFLTVAMVGLYTIEELLNLFADFAPTSAMLRHFSARAVSLVAIPLLIYMTCFKAHFIVLNRSGPGDATMPPAFQARLQGSKLSNQPFTVMYGSVLDLRSMYPGSGLLHSHAHKYPSGSQQQQITCYNHQDKNNDWVIMRRLGEEFNYTTDPLLPVRDGDIVRLMHKQTSSMLHSHRAFTAPLTTVDYEVTAYGKSSWNDTNNDWKIAIHKEESSSAAKDELHTITTQFRLRHVATGCWLSAAAVKLPSWGFRQNEVTCSRDQSSKSDASLWAVERHVNSRVPAVDMRSLVKTSFVQDFVRLNIEMARSNNALIPDRDKHNHLESPPWSWPFLVYPMRMLGSWNKGDIKYYEIGNPLLWWASTLACLLFPLQLVYYYARKSRGIANVWAPREEQHFWNAGKLLWGGWALHYMPFFLMGRVTYIHHYLPALYFALLLLAFEVDHFGRRMLGGRLQVVLVLVLGAAATLVFCWFAPLTFGYTGSMDDLKHRQWLPTWNIYKDKHSM</sequence>
<dbReference type="OrthoDB" id="292747at2759"/>
<dbReference type="PROSITE" id="PS50919">
    <property type="entry name" value="MIR"/>
    <property type="match status" value="3"/>
</dbReference>
<evidence type="ECO:0000256" key="7">
    <source>
        <dbReference type="ARBA" id="ARBA00022692"/>
    </source>
</evidence>
<feature type="domain" description="MIR" evidence="16">
    <location>
        <begin position="468"/>
        <end position="526"/>
    </location>
</feature>
<keyword evidence="18" id="KW-1185">Reference proteome</keyword>
<dbReference type="Proteomes" id="UP001150907">
    <property type="component" value="Unassembled WGS sequence"/>
</dbReference>
<dbReference type="EC" id="2.4.1.109" evidence="4 14"/>
<dbReference type="Pfam" id="PF02815">
    <property type="entry name" value="MIR"/>
    <property type="match status" value="1"/>
</dbReference>
<feature type="transmembrane region" description="Helical" evidence="14">
    <location>
        <begin position="144"/>
        <end position="166"/>
    </location>
</feature>
<evidence type="ECO:0000313" key="18">
    <source>
        <dbReference type="Proteomes" id="UP001150907"/>
    </source>
</evidence>
<evidence type="ECO:0000256" key="8">
    <source>
        <dbReference type="ARBA" id="ARBA00022737"/>
    </source>
</evidence>
<evidence type="ECO:0000256" key="4">
    <source>
        <dbReference type="ARBA" id="ARBA00012839"/>
    </source>
</evidence>
<dbReference type="InterPro" id="IPR016093">
    <property type="entry name" value="MIR_motif"/>
</dbReference>
<evidence type="ECO:0000256" key="9">
    <source>
        <dbReference type="ARBA" id="ARBA00022824"/>
    </source>
</evidence>
<feature type="transmembrane region" description="Helical" evidence="14">
    <location>
        <begin position="671"/>
        <end position="690"/>
    </location>
</feature>
<keyword evidence="5 14" id="KW-0328">Glycosyltransferase</keyword>
<feature type="transmembrane region" description="Helical" evidence="14">
    <location>
        <begin position="702"/>
        <end position="723"/>
    </location>
</feature>
<dbReference type="GO" id="GO:0005789">
    <property type="term" value="C:endoplasmic reticulum membrane"/>
    <property type="evidence" value="ECO:0007669"/>
    <property type="project" value="UniProtKB-SubCell"/>
</dbReference>
<evidence type="ECO:0000256" key="14">
    <source>
        <dbReference type="RuleBase" id="RU367007"/>
    </source>
</evidence>
<comment type="function">
    <text evidence="14">Transfers mannose from Dol-P-mannose to Ser or Thr residues on proteins.</text>
</comment>
<dbReference type="InterPro" id="IPR036300">
    <property type="entry name" value="MIR_dom_sf"/>
</dbReference>
<keyword evidence="10 14" id="KW-1133">Transmembrane helix</keyword>
<dbReference type="PANTHER" id="PTHR10050:SF46">
    <property type="entry name" value="PROTEIN O-MANNOSYL-TRANSFERASE 2"/>
    <property type="match status" value="1"/>
</dbReference>
<keyword evidence="11 14" id="KW-0472">Membrane</keyword>
<dbReference type="SUPFAM" id="SSF82109">
    <property type="entry name" value="MIR domain"/>
    <property type="match status" value="1"/>
</dbReference>
<keyword evidence="8" id="KW-0677">Repeat</keyword>
<dbReference type="InterPro" id="IPR003342">
    <property type="entry name" value="ArnT-like_N"/>
</dbReference>
<dbReference type="AlphaFoldDB" id="A0A9W8BCB3"/>
<dbReference type="GO" id="GO:0004169">
    <property type="term" value="F:dolichyl-phosphate-mannose-protein mannosyltransferase activity"/>
    <property type="evidence" value="ECO:0007669"/>
    <property type="project" value="UniProtKB-UniRule"/>
</dbReference>
<feature type="transmembrane region" description="Helical" evidence="14">
    <location>
        <begin position="283"/>
        <end position="302"/>
    </location>
</feature>
<organism evidence="17 18">
    <name type="scientific">Coemansia thaxteri</name>
    <dbReference type="NCBI Taxonomy" id="2663907"/>
    <lineage>
        <taxon>Eukaryota</taxon>
        <taxon>Fungi</taxon>
        <taxon>Fungi incertae sedis</taxon>
        <taxon>Zoopagomycota</taxon>
        <taxon>Kickxellomycotina</taxon>
        <taxon>Kickxellomycetes</taxon>
        <taxon>Kickxellales</taxon>
        <taxon>Kickxellaceae</taxon>
        <taxon>Coemansia</taxon>
    </lineage>
</organism>
<evidence type="ECO:0000256" key="3">
    <source>
        <dbReference type="ARBA" id="ARBA00007222"/>
    </source>
</evidence>
<feature type="region of interest" description="Disordered" evidence="15">
    <location>
        <begin position="1"/>
        <end position="29"/>
    </location>
</feature>
<dbReference type="InterPro" id="IPR032421">
    <property type="entry name" value="PMT_4TMC"/>
</dbReference>
<keyword evidence="9 14" id="KW-0256">Endoplasmic reticulum</keyword>
<evidence type="ECO:0000256" key="11">
    <source>
        <dbReference type="ARBA" id="ARBA00023136"/>
    </source>
</evidence>
<evidence type="ECO:0000256" key="2">
    <source>
        <dbReference type="ARBA" id="ARBA00004922"/>
    </source>
</evidence>
<comment type="subcellular location">
    <subcellularLocation>
        <location evidence="1 14">Endoplasmic reticulum membrane</location>
        <topology evidence="1 14">Multi-pass membrane protein</topology>
    </subcellularLocation>
</comment>
<name>A0A9W8BCB3_9FUNG</name>
<evidence type="ECO:0000256" key="15">
    <source>
        <dbReference type="SAM" id="MobiDB-lite"/>
    </source>
</evidence>
<dbReference type="Pfam" id="PF16192">
    <property type="entry name" value="PMT_4TMC"/>
    <property type="match status" value="1"/>
</dbReference>
<comment type="caution">
    <text evidence="17">The sequence shown here is derived from an EMBL/GenBank/DDBJ whole genome shotgun (WGS) entry which is preliminary data.</text>
</comment>
<dbReference type="Gene3D" id="2.80.10.50">
    <property type="match status" value="1"/>
</dbReference>
<dbReference type="Pfam" id="PF02366">
    <property type="entry name" value="PMT"/>
    <property type="match status" value="1"/>
</dbReference>
<feature type="transmembrane region" description="Helical" evidence="14">
    <location>
        <begin position="606"/>
        <end position="627"/>
    </location>
</feature>
<comment type="catalytic activity">
    <reaction evidence="12 14">
        <text>a di-trans,poly-cis-dolichyl beta-D-mannosyl phosphate + L-threonyl-[protein] = 3-O-(alpha-D-mannosyl)-L-threonyl-[protein] + a di-trans,poly-cis-dolichyl phosphate + H(+)</text>
        <dbReference type="Rhea" id="RHEA:53396"/>
        <dbReference type="Rhea" id="RHEA-COMP:11060"/>
        <dbReference type="Rhea" id="RHEA-COMP:13547"/>
        <dbReference type="Rhea" id="RHEA-COMP:19498"/>
        <dbReference type="Rhea" id="RHEA-COMP:19501"/>
        <dbReference type="ChEBI" id="CHEBI:15378"/>
        <dbReference type="ChEBI" id="CHEBI:30013"/>
        <dbReference type="ChEBI" id="CHEBI:57683"/>
        <dbReference type="ChEBI" id="CHEBI:58211"/>
        <dbReference type="ChEBI" id="CHEBI:137323"/>
        <dbReference type="EC" id="2.4.1.109"/>
    </reaction>
</comment>
<protein>
    <recommendedName>
        <fullName evidence="4 14">Dolichyl-phosphate-mannose--protein mannosyltransferase</fullName>
        <ecNumber evidence="4 14">2.4.1.109</ecNumber>
    </recommendedName>
</protein>
<comment type="catalytic activity">
    <reaction evidence="13 14">
        <text>a di-trans,poly-cis-dolichyl beta-D-mannosyl phosphate + L-seryl-[protein] = 3-O-(alpha-D-mannosyl)-L-seryl-[protein] + a di-trans,poly-cis-dolichyl phosphate + H(+)</text>
        <dbReference type="Rhea" id="RHEA:17377"/>
        <dbReference type="Rhea" id="RHEA-COMP:9863"/>
        <dbReference type="Rhea" id="RHEA-COMP:13546"/>
        <dbReference type="Rhea" id="RHEA-COMP:19498"/>
        <dbReference type="Rhea" id="RHEA-COMP:19501"/>
        <dbReference type="ChEBI" id="CHEBI:15378"/>
        <dbReference type="ChEBI" id="CHEBI:29999"/>
        <dbReference type="ChEBI" id="CHEBI:57683"/>
        <dbReference type="ChEBI" id="CHEBI:58211"/>
        <dbReference type="ChEBI" id="CHEBI:137321"/>
        <dbReference type="EC" id="2.4.1.109"/>
    </reaction>
</comment>
<feature type="domain" description="MIR" evidence="16">
    <location>
        <begin position="336"/>
        <end position="390"/>
    </location>
</feature>
<keyword evidence="6 14" id="KW-0808">Transferase</keyword>
<comment type="pathway">
    <text evidence="2 14">Protein modification; protein glycosylation.</text>
</comment>
<evidence type="ECO:0000256" key="10">
    <source>
        <dbReference type="ARBA" id="ARBA00022989"/>
    </source>
</evidence>
<gene>
    <name evidence="17" type="primary">PMT2_6</name>
    <name evidence="17" type="ORF">H4R26_003800</name>
</gene>
<accession>A0A9W8BCB3</accession>
<proteinExistence type="inferred from homology"/>
<evidence type="ECO:0000256" key="1">
    <source>
        <dbReference type="ARBA" id="ARBA00004477"/>
    </source>
</evidence>
<reference evidence="17" key="1">
    <citation type="submission" date="2022-07" db="EMBL/GenBank/DDBJ databases">
        <title>Phylogenomic reconstructions and comparative analyses of Kickxellomycotina fungi.</title>
        <authorList>
            <person name="Reynolds N.K."/>
            <person name="Stajich J.E."/>
            <person name="Barry K."/>
            <person name="Grigoriev I.V."/>
            <person name="Crous P."/>
            <person name="Smith M.E."/>
        </authorList>
    </citation>
    <scope>NUCLEOTIDE SEQUENCE</scope>
    <source>
        <strain evidence="17">IMI 214461</strain>
    </source>
</reference>
<comment type="similarity">
    <text evidence="3 14">Belongs to the glycosyltransferase 39 family.</text>
</comment>